<protein>
    <submittedName>
        <fullName evidence="2">Uncharacterized protein</fullName>
    </submittedName>
</protein>
<gene>
    <name evidence="2" type="ORF">ENE74_03775</name>
</gene>
<comment type="caution">
    <text evidence="2">The sequence shown here is derived from an EMBL/GenBank/DDBJ whole genome shotgun (WGS) entry which is preliminary data.</text>
</comment>
<evidence type="ECO:0000313" key="2">
    <source>
        <dbReference type="EMBL" id="RVT43730.1"/>
    </source>
</evidence>
<accession>A0A437JDG0</accession>
<evidence type="ECO:0000313" key="3">
    <source>
        <dbReference type="Proteomes" id="UP000282977"/>
    </source>
</evidence>
<dbReference type="Proteomes" id="UP000282977">
    <property type="component" value="Unassembled WGS sequence"/>
</dbReference>
<sequence length="77" mass="8619">MRPKRRCWRGFRLTPPLPFRGGAGGGACKRSPTMQATTDSPTPTPPLQGRGFFCFCYSKIHPNPLRQRAVRFAIRGT</sequence>
<organism evidence="2 3">
    <name type="scientific">Sphingobium algorifonticola</name>
    <dbReference type="NCBI Taxonomy" id="2008318"/>
    <lineage>
        <taxon>Bacteria</taxon>
        <taxon>Pseudomonadati</taxon>
        <taxon>Pseudomonadota</taxon>
        <taxon>Alphaproteobacteria</taxon>
        <taxon>Sphingomonadales</taxon>
        <taxon>Sphingomonadaceae</taxon>
        <taxon>Sphingobium</taxon>
    </lineage>
</organism>
<dbReference type="EMBL" id="RZUL01000001">
    <property type="protein sequence ID" value="RVT43730.1"/>
    <property type="molecule type" value="Genomic_DNA"/>
</dbReference>
<feature type="compositionally biased region" description="Polar residues" evidence="1">
    <location>
        <begin position="32"/>
        <end position="41"/>
    </location>
</feature>
<proteinExistence type="predicted"/>
<feature type="region of interest" description="Disordered" evidence="1">
    <location>
        <begin position="18"/>
        <end position="45"/>
    </location>
</feature>
<reference evidence="2 3" key="1">
    <citation type="submission" date="2019-01" db="EMBL/GenBank/DDBJ databases">
        <authorList>
            <person name="Chen W.-M."/>
        </authorList>
    </citation>
    <scope>NUCLEOTIDE SEQUENCE [LARGE SCALE GENOMIC DNA]</scope>
    <source>
        <strain evidence="2 3">TLA-22</strain>
    </source>
</reference>
<keyword evidence="3" id="KW-1185">Reference proteome</keyword>
<evidence type="ECO:0000256" key="1">
    <source>
        <dbReference type="SAM" id="MobiDB-lite"/>
    </source>
</evidence>
<name>A0A437JDG0_9SPHN</name>
<dbReference type="AlphaFoldDB" id="A0A437JDG0"/>